<evidence type="ECO:0000259" key="1">
    <source>
        <dbReference type="Pfam" id="PF01610"/>
    </source>
</evidence>
<evidence type="ECO:0000313" key="3">
    <source>
        <dbReference type="Proteomes" id="UP000004477"/>
    </source>
</evidence>
<comment type="caution">
    <text evidence="2">The sequence shown here is derived from an EMBL/GenBank/DDBJ whole genome shotgun (WGS) entry which is preliminary data.</text>
</comment>
<feature type="domain" description="Transposase IS204/IS1001/IS1096/IS1165 DDE" evidence="1">
    <location>
        <begin position="5"/>
        <end position="61"/>
    </location>
</feature>
<dbReference type="HOGENOM" id="CLU_166452_1_0_10"/>
<feature type="non-terminal residue" evidence="2">
    <location>
        <position position="1"/>
    </location>
</feature>
<sequence>GDFGNKSFNDIAAAMYDREDEILNYFVNRSTNASAESLNAKIKHFRAQLRGIIDRKFFLFRLMKIYA</sequence>
<dbReference type="InterPro" id="IPR002560">
    <property type="entry name" value="Transposase_DDE"/>
</dbReference>
<dbReference type="Pfam" id="PF01610">
    <property type="entry name" value="DDE_Tnp_ISL3"/>
    <property type="match status" value="1"/>
</dbReference>
<dbReference type="RefSeq" id="WP_006848599.1">
    <property type="nucleotide sequence ID" value="NZ_GG703858.1"/>
</dbReference>
<dbReference type="AlphaFoldDB" id="D1PFB0"/>
<dbReference type="EMBL" id="ACBX02000034">
    <property type="protein sequence ID" value="EFB34652.1"/>
    <property type="molecule type" value="Genomic_DNA"/>
</dbReference>
<organism evidence="2 3">
    <name type="scientific">Segatella copri DSM 18205</name>
    <dbReference type="NCBI Taxonomy" id="537011"/>
    <lineage>
        <taxon>Bacteria</taxon>
        <taxon>Pseudomonadati</taxon>
        <taxon>Bacteroidota</taxon>
        <taxon>Bacteroidia</taxon>
        <taxon>Bacteroidales</taxon>
        <taxon>Prevotellaceae</taxon>
        <taxon>Segatella</taxon>
    </lineage>
</organism>
<evidence type="ECO:0000313" key="2">
    <source>
        <dbReference type="EMBL" id="EFB34652.1"/>
    </source>
</evidence>
<reference evidence="2" key="1">
    <citation type="submission" date="2009-11" db="EMBL/GenBank/DDBJ databases">
        <authorList>
            <person name="Weinstock G."/>
            <person name="Sodergren E."/>
            <person name="Clifton S."/>
            <person name="Fulton L."/>
            <person name="Fulton B."/>
            <person name="Courtney L."/>
            <person name="Fronick C."/>
            <person name="Harrison M."/>
            <person name="Strong C."/>
            <person name="Farmer C."/>
            <person name="Delahaunty K."/>
            <person name="Markovic C."/>
            <person name="Hall O."/>
            <person name="Minx P."/>
            <person name="Tomlinson C."/>
            <person name="Mitreva M."/>
            <person name="Nelson J."/>
            <person name="Hou S."/>
            <person name="Wollam A."/>
            <person name="Pepin K.H."/>
            <person name="Johnson M."/>
            <person name="Bhonagiri V."/>
            <person name="Nash W.E."/>
            <person name="Warren W."/>
            <person name="Chinwalla A."/>
            <person name="Mardis E.R."/>
            <person name="Wilson R.K."/>
        </authorList>
    </citation>
    <scope>NUCLEOTIDE SEQUENCE [LARGE SCALE GENOMIC DNA]</scope>
    <source>
        <strain evidence="2">DSM 18205</strain>
    </source>
</reference>
<dbReference type="Proteomes" id="UP000004477">
    <property type="component" value="Unassembled WGS sequence"/>
</dbReference>
<proteinExistence type="predicted"/>
<protein>
    <recommendedName>
        <fullName evidence="1">Transposase IS204/IS1001/IS1096/IS1165 DDE domain-containing protein</fullName>
    </recommendedName>
</protein>
<accession>D1PFB0</accession>
<keyword evidence="3" id="KW-1185">Reference proteome</keyword>
<gene>
    <name evidence="2" type="ORF">PREVCOP_05917</name>
</gene>
<name>D1PFB0_9BACT</name>